<evidence type="ECO:0000256" key="1">
    <source>
        <dbReference type="ARBA" id="ARBA00022450"/>
    </source>
</evidence>
<organism evidence="4">
    <name type="scientific">Streptomyces calvus</name>
    <dbReference type="NCBI Taxonomy" id="67282"/>
    <lineage>
        <taxon>Bacteria</taxon>
        <taxon>Bacillati</taxon>
        <taxon>Actinomycetota</taxon>
        <taxon>Actinomycetes</taxon>
        <taxon>Kitasatosporales</taxon>
        <taxon>Streptomycetaceae</taxon>
        <taxon>Streptomyces</taxon>
    </lineage>
</organism>
<dbReference type="InterPro" id="IPR029058">
    <property type="entry name" value="AB_hydrolase_fold"/>
</dbReference>
<dbReference type="FunFam" id="3.40.50.980:FF:000001">
    <property type="entry name" value="Non-ribosomal peptide synthetase"/>
    <property type="match status" value="1"/>
</dbReference>
<dbReference type="GO" id="GO:0044550">
    <property type="term" value="P:secondary metabolite biosynthetic process"/>
    <property type="evidence" value="ECO:0007669"/>
    <property type="project" value="TreeGrafter"/>
</dbReference>
<dbReference type="InterPro" id="IPR025110">
    <property type="entry name" value="AMP-bd_C"/>
</dbReference>
<dbReference type="NCBIfam" id="TIGR01733">
    <property type="entry name" value="AA-adenyl-dom"/>
    <property type="match status" value="1"/>
</dbReference>
<dbReference type="SMR" id="A0A0N9M336"/>
<evidence type="ECO:0000259" key="3">
    <source>
        <dbReference type="PROSITE" id="PS50075"/>
    </source>
</evidence>
<dbReference type="InterPro" id="IPR036736">
    <property type="entry name" value="ACP-like_sf"/>
</dbReference>
<dbReference type="InterPro" id="IPR045851">
    <property type="entry name" value="AMP-bd_C_sf"/>
</dbReference>
<dbReference type="AlphaFoldDB" id="A0A0N9M336"/>
<accession>A0A0N9M336</accession>
<dbReference type="PANTHER" id="PTHR45527:SF1">
    <property type="entry name" value="FATTY ACID SYNTHASE"/>
    <property type="match status" value="1"/>
</dbReference>
<proteinExistence type="predicted"/>
<name>A0A0N9M336_9ACTN</name>
<dbReference type="Gene3D" id="3.40.50.1820">
    <property type="entry name" value="alpha/beta hydrolase"/>
    <property type="match status" value="1"/>
</dbReference>
<keyword evidence="1" id="KW-0596">Phosphopantetheine</keyword>
<reference evidence="4" key="1">
    <citation type="journal article" date="2015" name="Nat. Commun.">
        <title>An automated Genomes-to-Natural Products platform (GNP) for the discovery of modular natural products.</title>
        <authorList>
            <person name="Johnston C.W."/>
            <person name="Skinnider M.A."/>
            <person name="Wyatt M.A."/>
            <person name="Li X."/>
            <person name="Ranieri M.R."/>
            <person name="Yang L."/>
            <person name="Zechel D.L."/>
            <person name="Ma B."/>
            <person name="Magarvey N.A."/>
        </authorList>
    </citation>
    <scope>NUCLEOTIDE SEQUENCE</scope>
    <source>
        <strain evidence="4">ATCC 13382</strain>
    </source>
</reference>
<evidence type="ECO:0000256" key="2">
    <source>
        <dbReference type="ARBA" id="ARBA00022553"/>
    </source>
</evidence>
<dbReference type="InterPro" id="IPR042099">
    <property type="entry name" value="ANL_N_sf"/>
</dbReference>
<dbReference type="Gene3D" id="3.40.50.12780">
    <property type="entry name" value="N-terminal domain of ligase-like"/>
    <property type="match status" value="1"/>
</dbReference>
<dbReference type="SUPFAM" id="SSF47336">
    <property type="entry name" value="ACP-like"/>
    <property type="match status" value="1"/>
</dbReference>
<dbReference type="Gene3D" id="3.30.300.30">
    <property type="match status" value="1"/>
</dbReference>
<dbReference type="FunFam" id="3.30.300.30:FF:000010">
    <property type="entry name" value="Enterobactin synthetase component F"/>
    <property type="match status" value="1"/>
</dbReference>
<protein>
    <submittedName>
        <fullName evidence="4">Cal23</fullName>
    </submittedName>
</protein>
<dbReference type="SUPFAM" id="SSF56801">
    <property type="entry name" value="Acetyl-CoA synthetase-like"/>
    <property type="match status" value="1"/>
</dbReference>
<dbReference type="EMBL" id="KT362217">
    <property type="protein sequence ID" value="ALG65313.1"/>
    <property type="molecule type" value="Genomic_DNA"/>
</dbReference>
<dbReference type="InterPro" id="IPR020845">
    <property type="entry name" value="AMP-binding_CS"/>
</dbReference>
<gene>
    <name evidence="4" type="primary">cal23</name>
</gene>
<sequence length="600" mass="62790">MHVNTTHTTDDTMADPTLAELFQAQVARTPHAVAVHSGGQELDYAGLNRRANLLAHRLLGRGIGPEDVVGVRLPRSADLLVALLGVLKTGAAYVPVDADCPAGRLAYIVEDTGLELMLVPDGEDADGTGEGPRTLSVPAEVAAAEAAGGPAHDPTDADRPAPLTARNLAYVIYTSGSTGRPKGVTVQHDTLLRYLDFACDAYPGLARSALLHSPVAFDLTVTALYGPLLRGGHVRVGSLDREPEPGTPAGRPAFVKATPSHLPLLTVLPSSLSPTGELVVGGEMLIGDVVERWRKTHPGATVVNEYGPTEATVGCCVFAIGPDDPVELGATPIGRPTPGTELHVLDERLNPVPAGTEGELYIAGGQVARGYLGRPGLTAERFVAAPGGGRMYRTGDIARMRPDGLLEYLGRTDDQVKIRGYRIELGEVTSVLAAQAGVRQAAVIAREDRSGDRYLAGYVVPEDGAAPDPAALREAVARHLPPYMVPSAVVVVGELPLTSNGKLDKDALPEPPADDAPTGAAPVTEAETRLCALFAEVLGLPVVHLDDDFFDRGGDSLRAAKLANKARKSGWTFGLRDVLELRTPRALAHAPGAPTEGAAS</sequence>
<evidence type="ECO:0000313" key="4">
    <source>
        <dbReference type="EMBL" id="ALG65313.1"/>
    </source>
</evidence>
<dbReference type="OrthoDB" id="2472181at2"/>
<dbReference type="Pfam" id="PF00501">
    <property type="entry name" value="AMP-binding"/>
    <property type="match status" value="1"/>
</dbReference>
<dbReference type="Pfam" id="PF13193">
    <property type="entry name" value="AMP-binding_C"/>
    <property type="match status" value="1"/>
</dbReference>
<dbReference type="GO" id="GO:0043041">
    <property type="term" value="P:amino acid activation for nonribosomal peptide biosynthetic process"/>
    <property type="evidence" value="ECO:0007669"/>
    <property type="project" value="TreeGrafter"/>
</dbReference>
<dbReference type="GO" id="GO:0005829">
    <property type="term" value="C:cytosol"/>
    <property type="evidence" value="ECO:0007669"/>
    <property type="project" value="TreeGrafter"/>
</dbReference>
<dbReference type="PANTHER" id="PTHR45527">
    <property type="entry name" value="NONRIBOSOMAL PEPTIDE SYNTHETASE"/>
    <property type="match status" value="1"/>
</dbReference>
<dbReference type="InterPro" id="IPR009081">
    <property type="entry name" value="PP-bd_ACP"/>
</dbReference>
<dbReference type="PROSITE" id="PS00455">
    <property type="entry name" value="AMP_BINDING"/>
    <property type="match status" value="1"/>
</dbReference>
<feature type="domain" description="Carrier" evidence="3">
    <location>
        <begin position="521"/>
        <end position="595"/>
    </location>
</feature>
<dbReference type="PROSITE" id="PS50075">
    <property type="entry name" value="CARRIER"/>
    <property type="match status" value="1"/>
</dbReference>
<dbReference type="GO" id="GO:0031177">
    <property type="term" value="F:phosphopantetheine binding"/>
    <property type="evidence" value="ECO:0007669"/>
    <property type="project" value="TreeGrafter"/>
</dbReference>
<dbReference type="InterPro" id="IPR010071">
    <property type="entry name" value="AA_adenyl_dom"/>
</dbReference>
<keyword evidence="2" id="KW-0597">Phosphoprotein</keyword>
<dbReference type="CDD" id="cd05930">
    <property type="entry name" value="A_NRPS"/>
    <property type="match status" value="1"/>
</dbReference>
<dbReference type="InterPro" id="IPR000873">
    <property type="entry name" value="AMP-dep_synth/lig_dom"/>
</dbReference>
<dbReference type="Pfam" id="PF00550">
    <property type="entry name" value="PP-binding"/>
    <property type="match status" value="1"/>
</dbReference>